<keyword evidence="3" id="KW-0548">Nucleotidyltransferase</keyword>
<accession>A0AB74F1N1</accession>
<dbReference type="InterPro" id="IPR032726">
    <property type="entry name" value="ThiS-like_dom"/>
</dbReference>
<evidence type="ECO:0000313" key="3">
    <source>
        <dbReference type="EMBL" id="SHL93728.1"/>
    </source>
</evidence>
<name>A0AB74F1N1_9FIRM</name>
<dbReference type="PANTHER" id="PTHR43267">
    <property type="entry name" value="TRNA THREONYLCARBAMOYLADENOSINE DEHYDRATASE"/>
    <property type="match status" value="1"/>
</dbReference>
<dbReference type="InterPro" id="IPR012729">
    <property type="entry name" value="ThiF_fam2"/>
</dbReference>
<gene>
    <name evidence="3" type="ORF">SAMN04515649_109102</name>
</gene>
<keyword evidence="3" id="KW-0808">Transferase</keyword>
<dbReference type="AlphaFoldDB" id="A0AB74F1N1"/>
<dbReference type="GO" id="GO:0016779">
    <property type="term" value="F:nucleotidyltransferase activity"/>
    <property type="evidence" value="ECO:0007669"/>
    <property type="project" value="UniProtKB-KW"/>
</dbReference>
<dbReference type="Gene3D" id="3.40.50.720">
    <property type="entry name" value="NAD(P)-binding Rossmann-like Domain"/>
    <property type="match status" value="1"/>
</dbReference>
<reference evidence="3 4" key="1">
    <citation type="submission" date="2016-11" db="EMBL/GenBank/DDBJ databases">
        <authorList>
            <person name="Varghese N."/>
            <person name="Submissions S."/>
        </authorList>
    </citation>
    <scope>NUCLEOTIDE SEQUENCE [LARGE SCALE GENOMIC DNA]</scope>
    <source>
        <strain evidence="3 4">FD</strain>
    </source>
</reference>
<proteinExistence type="predicted"/>
<dbReference type="GO" id="GO:0061503">
    <property type="term" value="F:tRNA threonylcarbamoyladenosine dehydratase"/>
    <property type="evidence" value="ECO:0007669"/>
    <property type="project" value="TreeGrafter"/>
</dbReference>
<dbReference type="EMBL" id="FRBP01000009">
    <property type="protein sequence ID" value="SHL93728.1"/>
    <property type="molecule type" value="Genomic_DNA"/>
</dbReference>
<dbReference type="GO" id="GO:0008641">
    <property type="term" value="F:ubiquitin-like modifier activating enzyme activity"/>
    <property type="evidence" value="ECO:0007669"/>
    <property type="project" value="InterPro"/>
</dbReference>
<feature type="domain" description="THIF-type NAD/FAD binding fold" evidence="1">
    <location>
        <begin position="84"/>
        <end position="273"/>
    </location>
</feature>
<evidence type="ECO:0000313" key="4">
    <source>
        <dbReference type="Proteomes" id="UP000184012"/>
    </source>
</evidence>
<dbReference type="Pfam" id="PF00899">
    <property type="entry name" value="ThiF"/>
    <property type="match status" value="1"/>
</dbReference>
<comment type="caution">
    <text evidence="3">The sequence shown here is derived from an EMBL/GenBank/DDBJ whole genome shotgun (WGS) entry which is preliminary data.</text>
</comment>
<evidence type="ECO:0000259" key="1">
    <source>
        <dbReference type="Pfam" id="PF00899"/>
    </source>
</evidence>
<dbReference type="InterPro" id="IPR000594">
    <property type="entry name" value="ThiF_NAD_FAD-bd"/>
</dbReference>
<evidence type="ECO:0000259" key="2">
    <source>
        <dbReference type="Pfam" id="PF14453"/>
    </source>
</evidence>
<dbReference type="PANTHER" id="PTHR43267:SF3">
    <property type="entry name" value="THIF PROTEIN"/>
    <property type="match status" value="1"/>
</dbReference>
<dbReference type="Proteomes" id="UP000184012">
    <property type="component" value="Unassembled WGS sequence"/>
</dbReference>
<sequence length="275" mass="29804">MWAVAEMRIRLNGKDYETQAESLHGLCRELGLEREERVVILDGYQSDEDLPLHSGAIAAVTTKGELPPEECLEELLCARHTPGVYEKVKKARVAVAGLGGLGSSIALSLARTGVGTLHLVDFDVVEPSNLNRQQYRISHLGLAKAEALKQEIAEVNPFVRVEAETLRVTEENAPALFKKDPIVCEAFDNPETKAMFVNTLLTQCPEKTLVAASGMAGYGSGNRIKTRRIMENFYLCGDGETAAQAGCGLMAPRVAICAGHQANTILRLILGCKTV</sequence>
<dbReference type="InterPro" id="IPR035985">
    <property type="entry name" value="Ubiquitin-activating_enz"/>
</dbReference>
<organism evidence="3 4">
    <name type="scientific">Eubacterium callanderi</name>
    <dbReference type="NCBI Taxonomy" id="53442"/>
    <lineage>
        <taxon>Bacteria</taxon>
        <taxon>Bacillati</taxon>
        <taxon>Bacillota</taxon>
        <taxon>Clostridia</taxon>
        <taxon>Eubacteriales</taxon>
        <taxon>Eubacteriaceae</taxon>
        <taxon>Eubacterium</taxon>
    </lineage>
</organism>
<dbReference type="CDD" id="cd01487">
    <property type="entry name" value="E1_ThiF_like"/>
    <property type="match status" value="1"/>
</dbReference>
<dbReference type="NCBIfam" id="TIGR02354">
    <property type="entry name" value="thiF_fam2"/>
    <property type="match status" value="1"/>
</dbReference>
<feature type="domain" description="ThiS-like ubiquitin" evidence="2">
    <location>
        <begin position="7"/>
        <end position="55"/>
    </location>
</feature>
<dbReference type="InterPro" id="IPR045886">
    <property type="entry name" value="ThiF/MoeB/HesA"/>
</dbReference>
<dbReference type="SUPFAM" id="SSF69572">
    <property type="entry name" value="Activating enzymes of the ubiquitin-like proteins"/>
    <property type="match status" value="1"/>
</dbReference>
<protein>
    <submittedName>
        <fullName evidence="3">Sulfur carrier protein ThiS adenylyltransferase</fullName>
    </submittedName>
</protein>
<dbReference type="GO" id="GO:0061504">
    <property type="term" value="P:cyclic threonylcarbamoyladenosine biosynthetic process"/>
    <property type="evidence" value="ECO:0007669"/>
    <property type="project" value="TreeGrafter"/>
</dbReference>
<dbReference type="Pfam" id="PF14453">
    <property type="entry name" value="ThiS-like"/>
    <property type="match status" value="1"/>
</dbReference>
<dbReference type="NCBIfam" id="NF006395">
    <property type="entry name" value="PRK08644.1"/>
    <property type="match status" value="1"/>
</dbReference>